<protein>
    <submittedName>
        <fullName evidence="2">Uncharacterized protein</fullName>
    </submittedName>
</protein>
<name>A0ABN2QU55_9ACTN</name>
<feature type="compositionally biased region" description="Acidic residues" evidence="1">
    <location>
        <begin position="10"/>
        <end position="19"/>
    </location>
</feature>
<proteinExistence type="predicted"/>
<feature type="compositionally biased region" description="Polar residues" evidence="1">
    <location>
        <begin position="132"/>
        <end position="141"/>
    </location>
</feature>
<gene>
    <name evidence="2" type="ORF">GCM10009838_12720</name>
</gene>
<feature type="region of interest" description="Disordered" evidence="1">
    <location>
        <begin position="1"/>
        <end position="46"/>
    </location>
</feature>
<keyword evidence="3" id="KW-1185">Reference proteome</keyword>
<comment type="caution">
    <text evidence="2">The sequence shown here is derived from an EMBL/GenBank/DDBJ whole genome shotgun (WGS) entry which is preliminary data.</text>
</comment>
<sequence>MAGNAAALGEAEEEVEVEAVPDAAGADFDDEHPAASNAEPAMTPTATCRATLCRRECTRSAPPADPRPRATHAGPGDRDAHSRTAPNREGRTLTHRVRRPGSLPGELTVAGQRRIPTGFAAHVVDGTPPSPQTLASTRARD</sequence>
<evidence type="ECO:0000313" key="3">
    <source>
        <dbReference type="Proteomes" id="UP001499854"/>
    </source>
</evidence>
<organism evidence="2 3">
    <name type="scientific">Catenulispora subtropica</name>
    <dbReference type="NCBI Taxonomy" id="450798"/>
    <lineage>
        <taxon>Bacteria</taxon>
        <taxon>Bacillati</taxon>
        <taxon>Actinomycetota</taxon>
        <taxon>Actinomycetes</taxon>
        <taxon>Catenulisporales</taxon>
        <taxon>Catenulisporaceae</taxon>
        <taxon>Catenulispora</taxon>
    </lineage>
</organism>
<dbReference type="Proteomes" id="UP001499854">
    <property type="component" value="Unassembled WGS sequence"/>
</dbReference>
<reference evidence="2 3" key="1">
    <citation type="journal article" date="2019" name="Int. J. Syst. Evol. Microbiol.">
        <title>The Global Catalogue of Microorganisms (GCM) 10K type strain sequencing project: providing services to taxonomists for standard genome sequencing and annotation.</title>
        <authorList>
            <consortium name="The Broad Institute Genomics Platform"/>
            <consortium name="The Broad Institute Genome Sequencing Center for Infectious Disease"/>
            <person name="Wu L."/>
            <person name="Ma J."/>
        </authorList>
    </citation>
    <scope>NUCLEOTIDE SEQUENCE [LARGE SCALE GENOMIC DNA]</scope>
    <source>
        <strain evidence="2 3">JCM 16013</strain>
    </source>
</reference>
<evidence type="ECO:0000256" key="1">
    <source>
        <dbReference type="SAM" id="MobiDB-lite"/>
    </source>
</evidence>
<feature type="compositionally biased region" description="Basic and acidic residues" evidence="1">
    <location>
        <begin position="75"/>
        <end position="92"/>
    </location>
</feature>
<dbReference type="EMBL" id="BAAAQM010000005">
    <property type="protein sequence ID" value="GAA1958107.1"/>
    <property type="molecule type" value="Genomic_DNA"/>
</dbReference>
<feature type="region of interest" description="Disordered" evidence="1">
    <location>
        <begin position="58"/>
        <end position="141"/>
    </location>
</feature>
<accession>A0ABN2QU55</accession>
<evidence type="ECO:0000313" key="2">
    <source>
        <dbReference type="EMBL" id="GAA1958107.1"/>
    </source>
</evidence>